<reference evidence="1 2" key="1">
    <citation type="journal article" date="2017" name="Mol. Ecol.">
        <title>Comparative and population genomic landscape of Phellinus noxius: A hypervariable fungus causing root rot in trees.</title>
        <authorList>
            <person name="Chung C.L."/>
            <person name="Lee T.J."/>
            <person name="Akiba M."/>
            <person name="Lee H.H."/>
            <person name="Kuo T.H."/>
            <person name="Liu D."/>
            <person name="Ke H.M."/>
            <person name="Yokoi T."/>
            <person name="Roa M.B."/>
            <person name="Lu M.J."/>
            <person name="Chang Y.Y."/>
            <person name="Ann P.J."/>
            <person name="Tsai J.N."/>
            <person name="Chen C.Y."/>
            <person name="Tzean S.S."/>
            <person name="Ota Y."/>
            <person name="Hattori T."/>
            <person name="Sahashi N."/>
            <person name="Liou R.F."/>
            <person name="Kikuchi T."/>
            <person name="Tsai I.J."/>
        </authorList>
    </citation>
    <scope>NUCLEOTIDE SEQUENCE [LARGE SCALE GENOMIC DNA]</scope>
    <source>
        <strain evidence="1 2">FFPRI411160</strain>
    </source>
</reference>
<evidence type="ECO:0000313" key="2">
    <source>
        <dbReference type="Proteomes" id="UP000217199"/>
    </source>
</evidence>
<dbReference type="OrthoDB" id="2681631at2759"/>
<sequence length="193" mass="21944">MIKQPQLPQFVNQQAVVAAQNSASTPASIPAPTPIPRPSKVHVTKPLDFDSNDYDTFKRVIGFYLLAAYQDFAVEQDQILLNKAFIDPNQVTNAQYKLSNLQLGKKSYNEFFQQFEIYAQKARYDSQTHQTYLVSLLKIVLPLKAITHILSSCPKPVTYEAWKAQALTYKEIELEKKAIHYSFSAFSSKPHNS</sequence>
<name>A0A286U5U4_9AGAM</name>
<keyword evidence="2" id="KW-1185">Reference proteome</keyword>
<dbReference type="EMBL" id="NBII01000011">
    <property type="protein sequence ID" value="PAV14927.1"/>
    <property type="molecule type" value="Genomic_DNA"/>
</dbReference>
<organism evidence="1 2">
    <name type="scientific">Pyrrhoderma noxium</name>
    <dbReference type="NCBI Taxonomy" id="2282107"/>
    <lineage>
        <taxon>Eukaryota</taxon>
        <taxon>Fungi</taxon>
        <taxon>Dikarya</taxon>
        <taxon>Basidiomycota</taxon>
        <taxon>Agaricomycotina</taxon>
        <taxon>Agaricomycetes</taxon>
        <taxon>Hymenochaetales</taxon>
        <taxon>Hymenochaetaceae</taxon>
        <taxon>Pyrrhoderma</taxon>
    </lineage>
</organism>
<evidence type="ECO:0000313" key="1">
    <source>
        <dbReference type="EMBL" id="PAV14927.1"/>
    </source>
</evidence>
<protein>
    <recommendedName>
        <fullName evidence="3">Retrotransposon gag domain-containing protein</fullName>
    </recommendedName>
</protein>
<dbReference type="Proteomes" id="UP000217199">
    <property type="component" value="Unassembled WGS sequence"/>
</dbReference>
<gene>
    <name evidence="1" type="ORF">PNOK_0948000</name>
</gene>
<proteinExistence type="predicted"/>
<dbReference type="AlphaFoldDB" id="A0A286U5U4"/>
<dbReference type="InParanoid" id="A0A286U5U4"/>
<accession>A0A286U5U4</accession>
<comment type="caution">
    <text evidence="1">The sequence shown here is derived from an EMBL/GenBank/DDBJ whole genome shotgun (WGS) entry which is preliminary data.</text>
</comment>
<evidence type="ECO:0008006" key="3">
    <source>
        <dbReference type="Google" id="ProtNLM"/>
    </source>
</evidence>